<accession>A0ACB8RPA6</accession>
<sequence length="93" mass="10439">MAPQRVAVTELLDGGRHKIAVGAGVAPLWVRERAQADPAPQSRKYGRVYVVGRGAERVDVPLRRIAVRSFLRPLYVLRREDMTRCTLHGVRGH</sequence>
<comment type="caution">
    <text evidence="1">The sequence shown here is derived from an EMBL/GenBank/DDBJ whole genome shotgun (WGS) entry which is preliminary data.</text>
</comment>
<dbReference type="Proteomes" id="UP000814033">
    <property type="component" value="Unassembled WGS sequence"/>
</dbReference>
<organism evidence="1 2">
    <name type="scientific">Auriscalpium vulgare</name>
    <dbReference type="NCBI Taxonomy" id="40419"/>
    <lineage>
        <taxon>Eukaryota</taxon>
        <taxon>Fungi</taxon>
        <taxon>Dikarya</taxon>
        <taxon>Basidiomycota</taxon>
        <taxon>Agaricomycotina</taxon>
        <taxon>Agaricomycetes</taxon>
        <taxon>Russulales</taxon>
        <taxon>Auriscalpiaceae</taxon>
        <taxon>Auriscalpium</taxon>
    </lineage>
</organism>
<proteinExistence type="predicted"/>
<name>A0ACB8RPA6_9AGAM</name>
<gene>
    <name evidence="1" type="ORF">FA95DRAFT_128859</name>
</gene>
<reference evidence="1" key="2">
    <citation type="journal article" date="2022" name="New Phytol.">
        <title>Evolutionary transition to the ectomycorrhizal habit in the genomes of a hyperdiverse lineage of mushroom-forming fungi.</title>
        <authorList>
            <person name="Looney B."/>
            <person name="Miyauchi S."/>
            <person name="Morin E."/>
            <person name="Drula E."/>
            <person name="Courty P.E."/>
            <person name="Kohler A."/>
            <person name="Kuo A."/>
            <person name="LaButti K."/>
            <person name="Pangilinan J."/>
            <person name="Lipzen A."/>
            <person name="Riley R."/>
            <person name="Andreopoulos W."/>
            <person name="He G."/>
            <person name="Johnson J."/>
            <person name="Nolan M."/>
            <person name="Tritt A."/>
            <person name="Barry K.W."/>
            <person name="Grigoriev I.V."/>
            <person name="Nagy L.G."/>
            <person name="Hibbett D."/>
            <person name="Henrissat B."/>
            <person name="Matheny P.B."/>
            <person name="Labbe J."/>
            <person name="Martin F.M."/>
        </authorList>
    </citation>
    <scope>NUCLEOTIDE SEQUENCE</scope>
    <source>
        <strain evidence="1">FP105234-sp</strain>
    </source>
</reference>
<protein>
    <submittedName>
        <fullName evidence="1">Uncharacterized protein</fullName>
    </submittedName>
</protein>
<evidence type="ECO:0000313" key="1">
    <source>
        <dbReference type="EMBL" id="KAI0045338.1"/>
    </source>
</evidence>
<reference evidence="1" key="1">
    <citation type="submission" date="2021-02" db="EMBL/GenBank/DDBJ databases">
        <authorList>
            <consortium name="DOE Joint Genome Institute"/>
            <person name="Ahrendt S."/>
            <person name="Looney B.P."/>
            <person name="Miyauchi S."/>
            <person name="Morin E."/>
            <person name="Drula E."/>
            <person name="Courty P.E."/>
            <person name="Chicoki N."/>
            <person name="Fauchery L."/>
            <person name="Kohler A."/>
            <person name="Kuo A."/>
            <person name="Labutti K."/>
            <person name="Pangilinan J."/>
            <person name="Lipzen A."/>
            <person name="Riley R."/>
            <person name="Andreopoulos W."/>
            <person name="He G."/>
            <person name="Johnson J."/>
            <person name="Barry K.W."/>
            <person name="Grigoriev I.V."/>
            <person name="Nagy L."/>
            <person name="Hibbett D."/>
            <person name="Henrissat B."/>
            <person name="Matheny P.B."/>
            <person name="Labbe J."/>
            <person name="Martin F."/>
        </authorList>
    </citation>
    <scope>NUCLEOTIDE SEQUENCE</scope>
    <source>
        <strain evidence="1">FP105234-sp</strain>
    </source>
</reference>
<evidence type="ECO:0000313" key="2">
    <source>
        <dbReference type="Proteomes" id="UP000814033"/>
    </source>
</evidence>
<dbReference type="EMBL" id="MU275954">
    <property type="protein sequence ID" value="KAI0045338.1"/>
    <property type="molecule type" value="Genomic_DNA"/>
</dbReference>
<keyword evidence="2" id="KW-1185">Reference proteome</keyword>